<evidence type="ECO:0000256" key="1">
    <source>
        <dbReference type="SAM" id="SignalP"/>
    </source>
</evidence>
<proteinExistence type="predicted"/>
<name>A0ABT0L2V9_9GAMM</name>
<accession>A0ABT0L2V9</accession>
<evidence type="ECO:0000313" key="3">
    <source>
        <dbReference type="EMBL" id="MCL1118062.1"/>
    </source>
</evidence>
<evidence type="ECO:0000313" key="4">
    <source>
        <dbReference type="Proteomes" id="UP001203212"/>
    </source>
</evidence>
<dbReference type="Gene3D" id="3.10.450.50">
    <property type="match status" value="1"/>
</dbReference>
<dbReference type="Pfam" id="PF12680">
    <property type="entry name" value="SnoaL_2"/>
    <property type="match status" value="1"/>
</dbReference>
<feature type="chain" id="PRO_5046191176" evidence="1">
    <location>
        <begin position="20"/>
        <end position="142"/>
    </location>
</feature>
<feature type="signal peptide" evidence="1">
    <location>
        <begin position="1"/>
        <end position="19"/>
    </location>
</feature>
<evidence type="ECO:0000259" key="2">
    <source>
        <dbReference type="Pfam" id="PF12680"/>
    </source>
</evidence>
<keyword evidence="1" id="KW-0732">Signal</keyword>
<dbReference type="InterPro" id="IPR037401">
    <property type="entry name" value="SnoaL-like"/>
</dbReference>
<dbReference type="SUPFAM" id="SSF54427">
    <property type="entry name" value="NTF2-like"/>
    <property type="match status" value="1"/>
</dbReference>
<dbReference type="EMBL" id="JAKILK010000006">
    <property type="protein sequence ID" value="MCL1118062.1"/>
    <property type="molecule type" value="Genomic_DNA"/>
</dbReference>
<gene>
    <name evidence="3" type="ORF">L2689_12520</name>
</gene>
<feature type="domain" description="SnoaL-like" evidence="2">
    <location>
        <begin position="26"/>
        <end position="129"/>
    </location>
</feature>
<sequence length="142" mass="16226">MAKLMWVVLILGFSFAADANEKSQVVTQFVEAFNERDPELMGQMVTKEAYWFDVTRAGMTSQTTSRDELVKSMKGYFADANRAHSRVIKSVTSGDFVSTVEQVSWQQEGEWLSRCSIGVYLFENQKIAAVWYYKAHQCDLNN</sequence>
<protein>
    <submittedName>
        <fullName evidence="3">Nuclear transport factor 2 family protein</fullName>
    </submittedName>
</protein>
<dbReference type="InterPro" id="IPR032710">
    <property type="entry name" value="NTF2-like_dom_sf"/>
</dbReference>
<comment type="caution">
    <text evidence="3">The sequence shown here is derived from an EMBL/GenBank/DDBJ whole genome shotgun (WGS) entry which is preliminary data.</text>
</comment>
<organism evidence="3 4">
    <name type="scientific">Shewanella aestuarii</name>
    <dbReference type="NCBI Taxonomy" id="1028752"/>
    <lineage>
        <taxon>Bacteria</taxon>
        <taxon>Pseudomonadati</taxon>
        <taxon>Pseudomonadota</taxon>
        <taxon>Gammaproteobacteria</taxon>
        <taxon>Alteromonadales</taxon>
        <taxon>Shewanellaceae</taxon>
        <taxon>Shewanella</taxon>
    </lineage>
</organism>
<dbReference type="Proteomes" id="UP001203212">
    <property type="component" value="Unassembled WGS sequence"/>
</dbReference>
<keyword evidence="4" id="KW-1185">Reference proteome</keyword>
<reference evidence="3 4" key="1">
    <citation type="submission" date="2022-01" db="EMBL/GenBank/DDBJ databases">
        <title>Whole genome-based taxonomy of the Shewanellaceae.</title>
        <authorList>
            <person name="Martin-Rodriguez A.J."/>
        </authorList>
    </citation>
    <scope>NUCLEOTIDE SEQUENCE [LARGE SCALE GENOMIC DNA]</scope>
    <source>
        <strain evidence="3 4">JCM 17801</strain>
    </source>
</reference>
<dbReference type="RefSeq" id="WP_188842004.1">
    <property type="nucleotide sequence ID" value="NZ_BMOT01000007.1"/>
</dbReference>